<comment type="caution">
    <text evidence="1">The sequence shown here is derived from an EMBL/GenBank/DDBJ whole genome shotgun (WGS) entry which is preliminary data.</text>
</comment>
<evidence type="ECO:0000313" key="2">
    <source>
        <dbReference type="Proteomes" id="UP001153334"/>
    </source>
</evidence>
<protein>
    <submittedName>
        <fullName evidence="1">Uncharacterized protein</fullName>
    </submittedName>
</protein>
<proteinExistence type="predicted"/>
<dbReference type="Proteomes" id="UP001153334">
    <property type="component" value="Unassembled WGS sequence"/>
</dbReference>
<name>A0ACC2I522_9PEZI</name>
<evidence type="ECO:0000313" key="1">
    <source>
        <dbReference type="EMBL" id="KAJ8110467.1"/>
    </source>
</evidence>
<organism evidence="1 2">
    <name type="scientific">Nemania bipapillata</name>
    <dbReference type="NCBI Taxonomy" id="110536"/>
    <lineage>
        <taxon>Eukaryota</taxon>
        <taxon>Fungi</taxon>
        <taxon>Dikarya</taxon>
        <taxon>Ascomycota</taxon>
        <taxon>Pezizomycotina</taxon>
        <taxon>Sordariomycetes</taxon>
        <taxon>Xylariomycetidae</taxon>
        <taxon>Xylariales</taxon>
        <taxon>Xylariaceae</taxon>
        <taxon>Nemania</taxon>
    </lineage>
</organism>
<accession>A0ACC2I522</accession>
<gene>
    <name evidence="1" type="ORF">ONZ43_g5862</name>
</gene>
<dbReference type="EMBL" id="JAPESX010001923">
    <property type="protein sequence ID" value="KAJ8110467.1"/>
    <property type="molecule type" value="Genomic_DNA"/>
</dbReference>
<keyword evidence="2" id="KW-1185">Reference proteome</keyword>
<sequence>MDTTNTSSNATDKGPMAYVSTSEEGRTPGAIIAIGAVFAALPALFVFLRFYCRIRVTKAGLAADDWLMLAAFVLNFGMGLMLIIGASLHGLGQPTPQGWGPKDYFWVTDDAEVLTEKIFFAFILTQSVAFGLAKLSILYFYRRIFSSRTFKIITSVLIVIIGIWSVGFFFAYLFRCGTNFWALWAPLMYLIEYCYDSKPLFYTLAISDVITDFIILSLPLFWVWRLNMSRAKRFAVSGVFLLGALKNADGIGHLTTLMVWSMIEMSIAVIAGCLPTIWPLLHQISLENMVYTLRSALSLESLQGTARSAKDSASSHPYREQKDSMSVSNN</sequence>
<reference evidence="1" key="1">
    <citation type="submission" date="2022-11" db="EMBL/GenBank/DDBJ databases">
        <title>Genome Sequence of Nemania bipapillata.</title>
        <authorList>
            <person name="Buettner E."/>
        </authorList>
    </citation>
    <scope>NUCLEOTIDE SEQUENCE</scope>
    <source>
        <strain evidence="1">CP14</strain>
    </source>
</reference>